<sequence length="72" mass="7841">MALSVDQLTAMRDALIGYRAKGIRTAQMPNGERVEFKTDAEMAAAIHDLEVRIRRASAPPPAVVRFSTSKGV</sequence>
<protein>
    <submittedName>
        <fullName evidence="1">Uncharacterized protein</fullName>
    </submittedName>
</protein>
<dbReference type="STRING" id="349102.Rsph17025_0138"/>
<organism evidence="1">
    <name type="scientific">Cereibacter sphaeroides (strain ATCC 17025 / ATH 2.4.3)</name>
    <name type="common">Rhodobacter sphaeroides</name>
    <dbReference type="NCBI Taxonomy" id="349102"/>
    <lineage>
        <taxon>Bacteria</taxon>
        <taxon>Pseudomonadati</taxon>
        <taxon>Pseudomonadota</taxon>
        <taxon>Alphaproteobacteria</taxon>
        <taxon>Rhodobacterales</taxon>
        <taxon>Paracoccaceae</taxon>
        <taxon>Cereibacter</taxon>
    </lineage>
</organism>
<dbReference type="KEGG" id="rsq:Rsph17025_0138"/>
<dbReference type="NCBIfam" id="NF047331">
    <property type="entry name" value="phage_HTJ"/>
    <property type="match status" value="1"/>
</dbReference>
<name>A4WNT5_CERS5</name>
<dbReference type="EMBL" id="CP000661">
    <property type="protein sequence ID" value="ABP69049.1"/>
    <property type="molecule type" value="Genomic_DNA"/>
</dbReference>
<gene>
    <name evidence="1" type="ordered locus">Rsph17025_0138</name>
</gene>
<reference evidence="1" key="1">
    <citation type="submission" date="2007-04" db="EMBL/GenBank/DDBJ databases">
        <title>Complete sequence of chromosome of Rhodobacter sphaeroides ATCC 17025.</title>
        <authorList>
            <consortium name="US DOE Joint Genome Institute"/>
            <person name="Copeland A."/>
            <person name="Lucas S."/>
            <person name="Lapidus A."/>
            <person name="Barry K."/>
            <person name="Detter J.C."/>
            <person name="Glavina del Rio T."/>
            <person name="Hammon N."/>
            <person name="Israni S."/>
            <person name="Dalin E."/>
            <person name="Tice H."/>
            <person name="Pitluck S."/>
            <person name="Chertkov O."/>
            <person name="Brettin T."/>
            <person name="Bruce D."/>
            <person name="Han C."/>
            <person name="Schmutz J."/>
            <person name="Larimer F."/>
            <person name="Land M."/>
            <person name="Hauser L."/>
            <person name="Kyrpides N."/>
            <person name="Kim E."/>
            <person name="Richardson P."/>
            <person name="Mackenzie C."/>
            <person name="Choudhary M."/>
            <person name="Donohue T.J."/>
            <person name="Kaplan S."/>
        </authorList>
    </citation>
    <scope>NUCLEOTIDE SEQUENCE [LARGE SCALE GENOMIC DNA]</scope>
    <source>
        <strain evidence="1">ATCC 17025</strain>
    </source>
</reference>
<dbReference type="HOGENOM" id="CLU_198253_0_0_5"/>
<evidence type="ECO:0000313" key="1">
    <source>
        <dbReference type="EMBL" id="ABP69049.1"/>
    </source>
</evidence>
<dbReference type="AlphaFoldDB" id="A4WNT5"/>
<dbReference type="BioCyc" id="RSPH349102:G1G8M-139-MONOMER"/>
<dbReference type="eggNOG" id="ENOG5033FMR">
    <property type="taxonomic scope" value="Bacteria"/>
</dbReference>
<accession>A4WNT5</accession>
<proteinExistence type="predicted"/>